<protein>
    <submittedName>
        <fullName evidence="2">Uncharacterized protein</fullName>
    </submittedName>
</protein>
<evidence type="ECO:0000313" key="2">
    <source>
        <dbReference type="EMBL" id="POM76419.1"/>
    </source>
</evidence>
<keyword evidence="3" id="KW-1185">Reference proteome</keyword>
<evidence type="ECO:0000313" key="3">
    <source>
        <dbReference type="Proteomes" id="UP000237271"/>
    </source>
</evidence>
<dbReference type="EMBL" id="NCKW01003446">
    <property type="protein sequence ID" value="POM76419.1"/>
    <property type="molecule type" value="Genomic_DNA"/>
</dbReference>
<name>A0A2P4YFF2_9STRA</name>
<gene>
    <name evidence="2" type="ORF">PHPALM_6339</name>
</gene>
<organism evidence="2 3">
    <name type="scientific">Phytophthora palmivora</name>
    <dbReference type="NCBI Taxonomy" id="4796"/>
    <lineage>
        <taxon>Eukaryota</taxon>
        <taxon>Sar</taxon>
        <taxon>Stramenopiles</taxon>
        <taxon>Oomycota</taxon>
        <taxon>Peronosporomycetes</taxon>
        <taxon>Peronosporales</taxon>
        <taxon>Peronosporaceae</taxon>
        <taxon>Phytophthora</taxon>
    </lineage>
</organism>
<feature type="compositionally biased region" description="Low complexity" evidence="1">
    <location>
        <begin position="95"/>
        <end position="111"/>
    </location>
</feature>
<evidence type="ECO:0000256" key="1">
    <source>
        <dbReference type="SAM" id="MobiDB-lite"/>
    </source>
</evidence>
<dbReference type="AlphaFoldDB" id="A0A2P4YFF2"/>
<reference evidence="2 3" key="1">
    <citation type="journal article" date="2017" name="Genome Biol. Evol.">
        <title>Phytophthora megakarya and P. palmivora, closely related causal agents of cacao black pod rot, underwent increases in genome sizes and gene numbers by different mechanisms.</title>
        <authorList>
            <person name="Ali S.S."/>
            <person name="Shao J."/>
            <person name="Lary D.J."/>
            <person name="Kronmiller B."/>
            <person name="Shen D."/>
            <person name="Strem M.D."/>
            <person name="Amoako-Attah I."/>
            <person name="Akrofi A.Y."/>
            <person name="Begoude B.A."/>
            <person name="Ten Hoopen G.M."/>
            <person name="Coulibaly K."/>
            <person name="Kebe B.I."/>
            <person name="Melnick R.L."/>
            <person name="Guiltinan M.J."/>
            <person name="Tyler B.M."/>
            <person name="Meinhardt L.W."/>
            <person name="Bailey B.A."/>
        </authorList>
    </citation>
    <scope>NUCLEOTIDE SEQUENCE [LARGE SCALE GENOMIC DNA]</scope>
    <source>
        <strain evidence="3">sbr112.9</strain>
    </source>
</reference>
<sequence>MSYLSVRPHRCRDTTVFSRLKDIKENTKVVADNSNAVRSERQIWRGLCRLHYGYDNDIVVVGLSESQVMSRVHRPESLTTVQMYCQFCPKCPKGTSTPALSTTTSTRTSNSIKPKTISPTSSIRLNTRSTIFCKPTLTLECSIVLELPERGSIPPATHLALNYYQHYPLSYLDEAQDAFRRAHDTEISKTSVWRTHSLGRRAIHIKGLYVFGFVEELSHINWSHQNLVFLDEVSFDNRGMIDKRGYAIRGKAIRHPWRLREKSPGIDPGVNGIIDYFNTERTFDRLEFTKYCQNLVHAEKGLIRQYSGRIQSGSWMELPYTGTLNYSLSTKCPRRGYLLAGILSVFYRIEFFFGYVKHCFQLHNSEANGRDLTPFVA</sequence>
<feature type="region of interest" description="Disordered" evidence="1">
    <location>
        <begin position="95"/>
        <end position="115"/>
    </location>
</feature>
<proteinExistence type="predicted"/>
<dbReference type="Proteomes" id="UP000237271">
    <property type="component" value="Unassembled WGS sequence"/>
</dbReference>
<comment type="caution">
    <text evidence="2">The sequence shown here is derived from an EMBL/GenBank/DDBJ whole genome shotgun (WGS) entry which is preliminary data.</text>
</comment>
<dbReference type="OrthoDB" id="143818at2759"/>
<accession>A0A2P4YFF2</accession>